<evidence type="ECO:0000313" key="4">
    <source>
        <dbReference type="Proteomes" id="UP000270649"/>
    </source>
</evidence>
<keyword evidence="1" id="KW-0472">Membrane</keyword>
<evidence type="ECO:0000313" key="2">
    <source>
        <dbReference type="EMBL" id="MBM0243683.1"/>
    </source>
</evidence>
<keyword evidence="1" id="KW-0812">Transmembrane</keyword>
<dbReference type="Proteomes" id="UP000270649">
    <property type="component" value="Unassembled WGS sequence"/>
</dbReference>
<feature type="transmembrane region" description="Helical" evidence="1">
    <location>
        <begin position="90"/>
        <end position="111"/>
    </location>
</feature>
<name>A0A3M0H8V1_9CORY</name>
<keyword evidence="1" id="KW-1133">Transmembrane helix</keyword>
<dbReference type="EMBL" id="JAACBX020000001">
    <property type="protein sequence ID" value="MBM0243683.1"/>
    <property type="molecule type" value="Genomic_DNA"/>
</dbReference>
<evidence type="ECO:0000256" key="1">
    <source>
        <dbReference type="SAM" id="Phobius"/>
    </source>
</evidence>
<sequence length="134" mass="14854">MFQLLNSRNNMVKQDSVRPQIVPSAAIWDVDDQNGVKQYSAYEKRGIRTLESGYRTNFKEYSNVETNFELMPDEAKKMIRQEDLHSSRSNYFLGAVFGAAVFVGTIAGGLMDTDAEVPTGPGGSIQQVEAAIVQ</sequence>
<dbReference type="EMBL" id="REGC01000001">
    <property type="protein sequence ID" value="RMB64357.1"/>
    <property type="molecule type" value="Genomic_DNA"/>
</dbReference>
<proteinExistence type="predicted"/>
<accession>A0A3M0H8V1</accession>
<dbReference type="Proteomes" id="UP001518680">
    <property type="component" value="Unassembled WGS sequence"/>
</dbReference>
<reference evidence="3 4" key="1">
    <citation type="submission" date="2018-10" db="EMBL/GenBank/DDBJ databases">
        <title>Corynebacterium macginleyi genome sequencing and assembly of the type strain and two clinical samples.</title>
        <authorList>
            <person name="Bernier A.-M."/>
            <person name="Bernard K."/>
        </authorList>
    </citation>
    <scope>NUCLEOTIDE SEQUENCE [LARGE SCALE GENOMIC DNA]</scope>
    <source>
        <strain evidence="3 4">NML 120205</strain>
    </source>
</reference>
<protein>
    <submittedName>
        <fullName evidence="3">Uncharacterized protein</fullName>
    </submittedName>
</protein>
<dbReference type="AlphaFoldDB" id="A0A3M0H8V1"/>
<keyword evidence="5" id="KW-1185">Reference proteome</keyword>
<evidence type="ECO:0000313" key="5">
    <source>
        <dbReference type="Proteomes" id="UP001518680"/>
    </source>
</evidence>
<reference evidence="2 5" key="2">
    <citation type="submission" date="2021-01" db="EMBL/GenBank/DDBJ databases">
        <title>Complete genome sequences of Corynebacterium macginleyi strains isolated from infectious keratitis.</title>
        <authorList>
            <person name="Sagerfors S."/>
            <person name="Poehlein A."/>
            <person name="Soderquist B."/>
            <person name="Bruggemann H."/>
        </authorList>
    </citation>
    <scope>NUCLEOTIDE SEQUENCE [LARGE SCALE GENOMIC DNA]</scope>
    <source>
        <strain evidence="2 5">12T220</strain>
    </source>
</reference>
<dbReference type="RefSeq" id="WP_121927230.1">
    <property type="nucleotide sequence ID" value="NZ_CP068291.1"/>
</dbReference>
<evidence type="ECO:0000313" key="3">
    <source>
        <dbReference type="EMBL" id="RMB64357.1"/>
    </source>
</evidence>
<gene>
    <name evidence="3" type="ORF">D9543_00805</name>
    <name evidence="2" type="ORF">GWO63_005225</name>
</gene>
<comment type="caution">
    <text evidence="3">The sequence shown here is derived from an EMBL/GenBank/DDBJ whole genome shotgun (WGS) entry which is preliminary data.</text>
</comment>
<dbReference type="OrthoDB" id="4427027at2"/>
<organism evidence="3 4">
    <name type="scientific">Corynebacterium macginleyi</name>
    <dbReference type="NCBI Taxonomy" id="38290"/>
    <lineage>
        <taxon>Bacteria</taxon>
        <taxon>Bacillati</taxon>
        <taxon>Actinomycetota</taxon>
        <taxon>Actinomycetes</taxon>
        <taxon>Mycobacteriales</taxon>
        <taxon>Corynebacteriaceae</taxon>
        <taxon>Corynebacterium</taxon>
    </lineage>
</organism>